<feature type="transmembrane region" description="Helical" evidence="1">
    <location>
        <begin position="74"/>
        <end position="94"/>
    </location>
</feature>
<dbReference type="Proteomes" id="UP000183954">
    <property type="component" value="Unassembled WGS sequence"/>
</dbReference>
<sequence>MKNAKGNIITAIIWIALILISYYFLLVPINIQSIGFWTYLSIMLLLGSGLFLLPQFAIVNNKIILNKQVSTSSYLLIASVLILVVAGVVAIYSMPLFHAQQYATLIEKQEGNFAEDVTEIAFDQVPTVDRDTAQRLGDRKMGEIVELVSQFSVASDYTQINYQGKPIRVSPLEYAGFFKWLNNKEAGIPNIIMVDMINGEVTLEKPKQNIMYSESERFGSNLKRFLRFNYMTDILGDFSFEVDEEGTPYWIVAVHEKKIGLFGGTDVKNVIMLNASTGEHQKISIEDVPTWVDRVFESELVLEQVNYNGKYQGGFLNSIVGQRGVLATTEGYNYLAINDDVYLYTGITSVVRDESNIGFILVNLRTKETTFYSIPSAEEYSAMDSAQGAVQEKGYNSTFPLLLNINGKPTYFISLKDNAGLIKMYALVDAGDYQKVITGVTVEETYEKFTVGGAGTIGKDAQVPKEEFEVSAKITDIQNVVIEGNTYYYILLEGQADVFTANISKSERLPFLKIGETISVKYVQDKETVNSIVTVH</sequence>
<keyword evidence="3" id="KW-1185">Reference proteome</keyword>
<dbReference type="STRING" id="1121420.SAMN02746098_03905"/>
<proteinExistence type="predicted"/>
<organism evidence="2 3">
    <name type="scientific">Desulfosporosinus lacus DSM 15449</name>
    <dbReference type="NCBI Taxonomy" id="1121420"/>
    <lineage>
        <taxon>Bacteria</taxon>
        <taxon>Bacillati</taxon>
        <taxon>Bacillota</taxon>
        <taxon>Clostridia</taxon>
        <taxon>Eubacteriales</taxon>
        <taxon>Desulfitobacteriaceae</taxon>
        <taxon>Desulfosporosinus</taxon>
    </lineage>
</organism>
<dbReference type="AlphaFoldDB" id="A0A1M6A611"/>
<keyword evidence="1" id="KW-0472">Membrane</keyword>
<dbReference type="OrthoDB" id="3169575at2"/>
<feature type="transmembrane region" description="Helical" evidence="1">
    <location>
        <begin position="7"/>
        <end position="25"/>
    </location>
</feature>
<reference evidence="3" key="1">
    <citation type="submission" date="2016-11" db="EMBL/GenBank/DDBJ databases">
        <authorList>
            <person name="Varghese N."/>
            <person name="Submissions S."/>
        </authorList>
    </citation>
    <scope>NUCLEOTIDE SEQUENCE [LARGE SCALE GENOMIC DNA]</scope>
    <source>
        <strain evidence="3">DSM 15449</strain>
    </source>
</reference>
<keyword evidence="1" id="KW-1133">Transmembrane helix</keyword>
<protein>
    <recommendedName>
        <fullName evidence="4">CvpA family protein</fullName>
    </recommendedName>
</protein>
<feature type="transmembrane region" description="Helical" evidence="1">
    <location>
        <begin position="31"/>
        <end position="53"/>
    </location>
</feature>
<evidence type="ECO:0008006" key="4">
    <source>
        <dbReference type="Google" id="ProtNLM"/>
    </source>
</evidence>
<dbReference type="EMBL" id="FQXJ01000016">
    <property type="protein sequence ID" value="SHI31887.1"/>
    <property type="molecule type" value="Genomic_DNA"/>
</dbReference>
<gene>
    <name evidence="2" type="ORF">SAMN02746098_03905</name>
</gene>
<accession>A0A1M6A611</accession>
<evidence type="ECO:0000313" key="2">
    <source>
        <dbReference type="EMBL" id="SHI31887.1"/>
    </source>
</evidence>
<keyword evidence="1" id="KW-0812">Transmembrane</keyword>
<evidence type="ECO:0000313" key="3">
    <source>
        <dbReference type="Proteomes" id="UP000183954"/>
    </source>
</evidence>
<evidence type="ECO:0000256" key="1">
    <source>
        <dbReference type="SAM" id="Phobius"/>
    </source>
</evidence>
<dbReference type="RefSeq" id="WP_073031432.1">
    <property type="nucleotide sequence ID" value="NZ_FQXJ01000016.1"/>
</dbReference>
<name>A0A1M6A611_9FIRM</name>